<dbReference type="Gene3D" id="1.10.540.10">
    <property type="entry name" value="Acyl-CoA dehydrogenase/oxidase, N-terminal domain"/>
    <property type="match status" value="1"/>
</dbReference>
<evidence type="ECO:0000259" key="7">
    <source>
        <dbReference type="Pfam" id="PF02771"/>
    </source>
</evidence>
<evidence type="ECO:0000259" key="6">
    <source>
        <dbReference type="Pfam" id="PF00441"/>
    </source>
</evidence>
<dbReference type="InterPro" id="IPR036250">
    <property type="entry name" value="AcylCo_DH-like_C"/>
</dbReference>
<comment type="caution">
    <text evidence="8">The sequence shown here is derived from an EMBL/GenBank/DDBJ whole genome shotgun (WGS) entry which is preliminary data.</text>
</comment>
<keyword evidence="5" id="KW-0560">Oxidoreductase</keyword>
<organism evidence="8 9">
    <name type="scientific">Polaromonas aquatica</name>
    <dbReference type="NCBI Taxonomy" id="332657"/>
    <lineage>
        <taxon>Bacteria</taxon>
        <taxon>Pseudomonadati</taxon>
        <taxon>Pseudomonadota</taxon>
        <taxon>Betaproteobacteria</taxon>
        <taxon>Burkholderiales</taxon>
        <taxon>Comamonadaceae</taxon>
        <taxon>Polaromonas</taxon>
    </lineage>
</organism>
<gene>
    <name evidence="8" type="ORF">ACFQND_15795</name>
</gene>
<dbReference type="InterPro" id="IPR037069">
    <property type="entry name" value="AcylCoA_DH/ox_N_sf"/>
</dbReference>
<dbReference type="EMBL" id="JBHSRS010000079">
    <property type="protein sequence ID" value="MFC6282689.1"/>
    <property type="molecule type" value="Genomic_DNA"/>
</dbReference>
<dbReference type="Pfam" id="PF00441">
    <property type="entry name" value="Acyl-CoA_dh_1"/>
    <property type="match status" value="1"/>
</dbReference>
<evidence type="ECO:0000313" key="9">
    <source>
        <dbReference type="Proteomes" id="UP001596270"/>
    </source>
</evidence>
<dbReference type="RefSeq" id="WP_371434808.1">
    <property type="nucleotide sequence ID" value="NZ_JBHSRS010000079.1"/>
</dbReference>
<reference evidence="9" key="1">
    <citation type="journal article" date="2019" name="Int. J. Syst. Evol. Microbiol.">
        <title>The Global Catalogue of Microorganisms (GCM) 10K type strain sequencing project: providing services to taxonomists for standard genome sequencing and annotation.</title>
        <authorList>
            <consortium name="The Broad Institute Genomics Platform"/>
            <consortium name="The Broad Institute Genome Sequencing Center for Infectious Disease"/>
            <person name="Wu L."/>
            <person name="Ma J."/>
        </authorList>
    </citation>
    <scope>NUCLEOTIDE SEQUENCE [LARGE SCALE GENOMIC DNA]</scope>
    <source>
        <strain evidence="9">CCUG 39402</strain>
    </source>
</reference>
<evidence type="ECO:0000256" key="3">
    <source>
        <dbReference type="ARBA" id="ARBA00022630"/>
    </source>
</evidence>
<name>A0ABW1U0D9_9BURK</name>
<keyword evidence="3" id="KW-0285">Flavoprotein</keyword>
<evidence type="ECO:0000256" key="1">
    <source>
        <dbReference type="ARBA" id="ARBA00001974"/>
    </source>
</evidence>
<sequence length="373" mass="38932">MPFTVTPMFPGDLYDTTDRMAATAAPAWPDGKNQGSAKWTQILELGWQGVLVSEEAGGVGATLAEFASIAEAAGRHAMALPLTARCVVAPMLLAAAGYTATTLKLLEQVSAGQASVCPVLQSGHADSLQASPASGGSLRLKGVLRGADLTEPASHLLFNAFSGDGSTPVLLLLPTSELTQHVRYFEGLDGRRTADITLDGVTVEADQVLLQGDAVTAAVKAAMSTGAVMTSVQTVGALGAMIEQTIEYLSTRTQFGVALSTFQALRHRVVEMYVAYESARGLVKDVTEELSASPASGGRDAALTKLYLATVGRTVAESAIQLHGGMGMTVEMPAARLAMHTLMCNLQYGDRFYYLDSLSSQMAADAKTAALPA</sequence>
<protein>
    <submittedName>
        <fullName evidence="8">Acyl-CoA dehydrogenase family protein</fullName>
    </submittedName>
</protein>
<keyword evidence="9" id="KW-1185">Reference proteome</keyword>
<evidence type="ECO:0000256" key="4">
    <source>
        <dbReference type="ARBA" id="ARBA00022827"/>
    </source>
</evidence>
<dbReference type="InterPro" id="IPR009100">
    <property type="entry name" value="AcylCoA_DH/oxidase_NM_dom_sf"/>
</dbReference>
<proteinExistence type="inferred from homology"/>
<dbReference type="Proteomes" id="UP001596270">
    <property type="component" value="Unassembled WGS sequence"/>
</dbReference>
<dbReference type="PANTHER" id="PTHR43884:SF20">
    <property type="entry name" value="ACYL-COA DEHYDROGENASE FADE28"/>
    <property type="match status" value="1"/>
</dbReference>
<evidence type="ECO:0000256" key="5">
    <source>
        <dbReference type="ARBA" id="ARBA00023002"/>
    </source>
</evidence>
<dbReference type="Pfam" id="PF02771">
    <property type="entry name" value="Acyl-CoA_dh_N"/>
    <property type="match status" value="1"/>
</dbReference>
<dbReference type="InterPro" id="IPR013786">
    <property type="entry name" value="AcylCoA_DH/ox_N"/>
</dbReference>
<accession>A0ABW1U0D9</accession>
<dbReference type="SUPFAM" id="SSF47203">
    <property type="entry name" value="Acyl-CoA dehydrogenase C-terminal domain-like"/>
    <property type="match status" value="1"/>
</dbReference>
<evidence type="ECO:0000313" key="8">
    <source>
        <dbReference type="EMBL" id="MFC6282689.1"/>
    </source>
</evidence>
<evidence type="ECO:0000256" key="2">
    <source>
        <dbReference type="ARBA" id="ARBA00009347"/>
    </source>
</evidence>
<dbReference type="Gene3D" id="1.20.140.10">
    <property type="entry name" value="Butyryl-CoA Dehydrogenase, subunit A, domain 3"/>
    <property type="match status" value="1"/>
</dbReference>
<dbReference type="PANTHER" id="PTHR43884">
    <property type="entry name" value="ACYL-COA DEHYDROGENASE"/>
    <property type="match status" value="1"/>
</dbReference>
<keyword evidence="4" id="KW-0274">FAD</keyword>
<feature type="domain" description="Acyl-CoA dehydrogenase/oxidase N-terminal" evidence="7">
    <location>
        <begin position="32"/>
        <end position="112"/>
    </location>
</feature>
<feature type="domain" description="Acyl-CoA dehydrogenase/oxidase C-terminal" evidence="6">
    <location>
        <begin position="219"/>
        <end position="342"/>
    </location>
</feature>
<comment type="cofactor">
    <cofactor evidence="1">
        <name>FAD</name>
        <dbReference type="ChEBI" id="CHEBI:57692"/>
    </cofactor>
</comment>
<dbReference type="InterPro" id="IPR009075">
    <property type="entry name" value="AcylCo_DH/oxidase_C"/>
</dbReference>
<dbReference type="SUPFAM" id="SSF56645">
    <property type="entry name" value="Acyl-CoA dehydrogenase NM domain-like"/>
    <property type="match status" value="1"/>
</dbReference>
<comment type="similarity">
    <text evidence="2">Belongs to the acyl-CoA dehydrogenase family.</text>
</comment>